<organism evidence="13 14">
    <name type="scientific">Oedothorax gibbosus</name>
    <dbReference type="NCBI Taxonomy" id="931172"/>
    <lineage>
        <taxon>Eukaryota</taxon>
        <taxon>Metazoa</taxon>
        <taxon>Ecdysozoa</taxon>
        <taxon>Arthropoda</taxon>
        <taxon>Chelicerata</taxon>
        <taxon>Arachnida</taxon>
        <taxon>Araneae</taxon>
        <taxon>Araneomorphae</taxon>
        <taxon>Entelegynae</taxon>
        <taxon>Araneoidea</taxon>
        <taxon>Linyphiidae</taxon>
        <taxon>Erigoninae</taxon>
        <taxon>Oedothorax</taxon>
    </lineage>
</organism>
<dbReference type="PANTHER" id="PTHR42643:SF24">
    <property type="entry name" value="IONOTROPIC RECEPTOR 60A"/>
    <property type="match status" value="1"/>
</dbReference>
<dbReference type="InterPro" id="IPR019594">
    <property type="entry name" value="Glu/Gly-bd"/>
</dbReference>
<dbReference type="PANTHER" id="PTHR42643">
    <property type="entry name" value="IONOTROPIC RECEPTOR 20A-RELATED"/>
    <property type="match status" value="1"/>
</dbReference>
<evidence type="ECO:0000313" key="14">
    <source>
        <dbReference type="Proteomes" id="UP000827092"/>
    </source>
</evidence>
<keyword evidence="4" id="KW-0812">Transmembrane</keyword>
<dbReference type="Proteomes" id="UP000827092">
    <property type="component" value="Unassembled WGS sequence"/>
</dbReference>
<keyword evidence="2" id="KW-0813">Transport</keyword>
<evidence type="ECO:0000256" key="2">
    <source>
        <dbReference type="ARBA" id="ARBA00022448"/>
    </source>
</evidence>
<keyword evidence="5" id="KW-1133">Transmembrane helix</keyword>
<feature type="domain" description="Ionotropic glutamate receptor L-glutamate and glycine-binding" evidence="12">
    <location>
        <begin position="15"/>
        <end position="77"/>
    </location>
</feature>
<name>A0AAV6V726_9ARAC</name>
<keyword evidence="9" id="KW-0325">Glycoprotein</keyword>
<gene>
    <name evidence="13" type="ORF">JTE90_008784</name>
</gene>
<dbReference type="AlphaFoldDB" id="A0AAV6V726"/>
<dbReference type="Pfam" id="PF10613">
    <property type="entry name" value="Lig_chan-Glu_bd"/>
    <property type="match status" value="1"/>
</dbReference>
<protein>
    <recommendedName>
        <fullName evidence="12">Ionotropic glutamate receptor L-glutamate and glycine-binding domain-containing protein</fullName>
    </recommendedName>
</protein>
<reference evidence="13 14" key="1">
    <citation type="journal article" date="2022" name="Nat. Ecol. Evol.">
        <title>A masculinizing supergene underlies an exaggerated male reproductive morph in a spider.</title>
        <authorList>
            <person name="Hendrickx F."/>
            <person name="De Corte Z."/>
            <person name="Sonet G."/>
            <person name="Van Belleghem S.M."/>
            <person name="Kostlbacher S."/>
            <person name="Vangestel C."/>
        </authorList>
    </citation>
    <scope>NUCLEOTIDE SEQUENCE [LARGE SCALE GENOMIC DNA]</scope>
    <source>
        <strain evidence="13">W744_W776</strain>
    </source>
</reference>
<comment type="caution">
    <text evidence="13">The sequence shown here is derived from an EMBL/GenBank/DDBJ whole genome shotgun (WGS) entry which is preliminary data.</text>
</comment>
<evidence type="ECO:0000259" key="12">
    <source>
        <dbReference type="SMART" id="SM00918"/>
    </source>
</evidence>
<keyword evidence="10" id="KW-1071">Ligand-gated ion channel</keyword>
<comment type="subcellular location">
    <subcellularLocation>
        <location evidence="1">Cell membrane</location>
        <topology evidence="1">Multi-pass membrane protein</topology>
    </subcellularLocation>
</comment>
<accession>A0AAV6V726</accession>
<keyword evidence="7" id="KW-0472">Membrane</keyword>
<evidence type="ECO:0000256" key="5">
    <source>
        <dbReference type="ARBA" id="ARBA00022989"/>
    </source>
</evidence>
<evidence type="ECO:0000256" key="1">
    <source>
        <dbReference type="ARBA" id="ARBA00004651"/>
    </source>
</evidence>
<keyword evidence="8" id="KW-0675">Receptor</keyword>
<dbReference type="InterPro" id="IPR052192">
    <property type="entry name" value="Insect_Ionotropic_Sensory_Rcpt"/>
</dbReference>
<dbReference type="GO" id="GO:0005886">
    <property type="term" value="C:plasma membrane"/>
    <property type="evidence" value="ECO:0007669"/>
    <property type="project" value="UniProtKB-SubCell"/>
</dbReference>
<evidence type="ECO:0000256" key="6">
    <source>
        <dbReference type="ARBA" id="ARBA00023065"/>
    </source>
</evidence>
<keyword evidence="6" id="KW-0406">Ion transport</keyword>
<evidence type="ECO:0000256" key="11">
    <source>
        <dbReference type="ARBA" id="ARBA00023303"/>
    </source>
</evidence>
<keyword evidence="14" id="KW-1185">Reference proteome</keyword>
<evidence type="ECO:0000256" key="3">
    <source>
        <dbReference type="ARBA" id="ARBA00022475"/>
    </source>
</evidence>
<evidence type="ECO:0000313" key="13">
    <source>
        <dbReference type="EMBL" id="KAG8191720.1"/>
    </source>
</evidence>
<dbReference type="SMART" id="SM00918">
    <property type="entry name" value="Lig_chan-Glu_bd"/>
    <property type="match status" value="1"/>
</dbReference>
<evidence type="ECO:0000256" key="8">
    <source>
        <dbReference type="ARBA" id="ARBA00023170"/>
    </source>
</evidence>
<evidence type="ECO:0000256" key="9">
    <source>
        <dbReference type="ARBA" id="ARBA00023180"/>
    </source>
</evidence>
<dbReference type="SUPFAM" id="SSF53850">
    <property type="entry name" value="Periplasmic binding protein-like II"/>
    <property type="match status" value="1"/>
</dbReference>
<dbReference type="GO" id="GO:0015276">
    <property type="term" value="F:ligand-gated monoatomic ion channel activity"/>
    <property type="evidence" value="ECO:0007669"/>
    <property type="project" value="InterPro"/>
</dbReference>
<evidence type="ECO:0000256" key="10">
    <source>
        <dbReference type="ARBA" id="ARBA00023286"/>
    </source>
</evidence>
<sequence length="143" mass="15528">MTSGHLRIAILPTGPFSVSLTSSGEVTIIDGFEVGLLQMLTRGLRMPYTLHVPPDGTWGAPSATNGNWSGLIGMVQRNQVDMAIGSIFVSEARMSVVSFSYPYTWQDITFATRMPAVHPKGMAFTWPFECSVWISLGVTIIGC</sequence>
<keyword evidence="3" id="KW-1003">Cell membrane</keyword>
<dbReference type="Gene3D" id="3.40.190.10">
    <property type="entry name" value="Periplasmic binding protein-like II"/>
    <property type="match status" value="1"/>
</dbReference>
<evidence type="ECO:0000256" key="7">
    <source>
        <dbReference type="ARBA" id="ARBA00023136"/>
    </source>
</evidence>
<proteinExistence type="predicted"/>
<keyword evidence="11" id="KW-0407">Ion channel</keyword>
<evidence type="ECO:0000256" key="4">
    <source>
        <dbReference type="ARBA" id="ARBA00022692"/>
    </source>
</evidence>
<dbReference type="EMBL" id="JAFNEN010000153">
    <property type="protein sequence ID" value="KAG8191720.1"/>
    <property type="molecule type" value="Genomic_DNA"/>
</dbReference>